<accession>A0ABV3QFX6</accession>
<keyword evidence="3" id="KW-0255">Endonuclease</keyword>
<reference evidence="3 4" key="1">
    <citation type="submission" date="2024-06" db="EMBL/GenBank/DDBJ databases">
        <authorList>
            <person name="Woo H."/>
        </authorList>
    </citation>
    <scope>NUCLEOTIDE SEQUENCE [LARGE SCALE GENOMIC DNA]</scope>
    <source>
        <strain evidence="3 4">Si-c</strain>
    </source>
</reference>
<keyword evidence="3" id="KW-0378">Hydrolase</keyword>
<dbReference type="RefSeq" id="WP_367854801.1">
    <property type="nucleotide sequence ID" value="NZ_JBFOHK010000003.1"/>
</dbReference>
<keyword evidence="3" id="KW-0540">Nuclease</keyword>
<sequence length="426" mass="47437">MAYYTFNIGHPPTTAWWQENLARGVITAGWDGEAGDRGDQVLNQLEEGDWVLAYCNGPGFVGAGRVLGTGSYQLHKDVPEGSLSSHQHERKVQWGPFVRDVSHGIRAAKVGTHPPRQTKEHIDPAVGETVIVLLAERAALEANEPLPALGDWKYWHVLEAVRALGGSVSVKEITTWLGENYPHEDSSDARDNACLLSVNDANRRHHDHGRKDFRTDQGNPKDALYRVGRHRDVSYELYDPSVHGFWDILEEDGKWVAKQLEGPVSPVDHALREARVLVASEPVPPIGNDHDARVYELRAVALREGQSDFRAALLDAYDRKCAITGCGVVEILEAAHIRPYRGEYTHRTDNGLLLRADIHTLFDKGLIWVDAEGFVQLDEKLSGSEYGPLRGHKLRAPADPAVQPHAEHLTHHRKHTARLPARQGES</sequence>
<keyword evidence="4" id="KW-1185">Reference proteome</keyword>
<comment type="caution">
    <text evidence="3">The sequence shown here is derived from an EMBL/GenBank/DDBJ whole genome shotgun (WGS) entry which is preliminary data.</text>
</comment>
<organism evidence="3 4">
    <name type="scientific">Rhodanobacter lycopersici</name>
    <dbReference type="NCBI Taxonomy" id="3162487"/>
    <lineage>
        <taxon>Bacteria</taxon>
        <taxon>Pseudomonadati</taxon>
        <taxon>Pseudomonadota</taxon>
        <taxon>Gammaproteobacteria</taxon>
        <taxon>Lysobacterales</taxon>
        <taxon>Rhodanobacteraceae</taxon>
        <taxon>Rhodanobacter</taxon>
    </lineage>
</organism>
<name>A0ABV3QFX6_9GAMM</name>
<feature type="region of interest" description="Disordered" evidence="1">
    <location>
        <begin position="400"/>
        <end position="426"/>
    </location>
</feature>
<evidence type="ECO:0000259" key="2">
    <source>
        <dbReference type="Pfam" id="PF13391"/>
    </source>
</evidence>
<proteinExistence type="predicted"/>
<evidence type="ECO:0000313" key="4">
    <source>
        <dbReference type="Proteomes" id="UP001556220"/>
    </source>
</evidence>
<dbReference type="GO" id="GO:0004519">
    <property type="term" value="F:endonuclease activity"/>
    <property type="evidence" value="ECO:0007669"/>
    <property type="project" value="UniProtKB-KW"/>
</dbReference>
<evidence type="ECO:0000313" key="3">
    <source>
        <dbReference type="EMBL" id="MEW9572744.1"/>
    </source>
</evidence>
<evidence type="ECO:0000256" key="1">
    <source>
        <dbReference type="SAM" id="MobiDB-lite"/>
    </source>
</evidence>
<dbReference type="Proteomes" id="UP001556220">
    <property type="component" value="Unassembled WGS sequence"/>
</dbReference>
<gene>
    <name evidence="3" type="ORF">ABQJ54_13375</name>
</gene>
<dbReference type="InterPro" id="IPR003615">
    <property type="entry name" value="HNH_nuc"/>
</dbReference>
<dbReference type="Pfam" id="PF13391">
    <property type="entry name" value="HNH_2"/>
    <property type="match status" value="1"/>
</dbReference>
<feature type="domain" description="HNH nuclease" evidence="2">
    <location>
        <begin position="321"/>
        <end position="369"/>
    </location>
</feature>
<dbReference type="EMBL" id="JBFOHK010000003">
    <property type="protein sequence ID" value="MEW9572744.1"/>
    <property type="molecule type" value="Genomic_DNA"/>
</dbReference>
<protein>
    <submittedName>
        <fullName evidence="3">HNH endonuclease</fullName>
    </submittedName>
</protein>